<feature type="non-terminal residue" evidence="2">
    <location>
        <position position="187"/>
    </location>
</feature>
<protein>
    <submittedName>
        <fullName evidence="2">13295_t:CDS:1</fullName>
    </submittedName>
</protein>
<proteinExistence type="predicted"/>
<feature type="compositionally biased region" description="Low complexity" evidence="1">
    <location>
        <begin position="108"/>
        <end position="118"/>
    </location>
</feature>
<evidence type="ECO:0000256" key="1">
    <source>
        <dbReference type="SAM" id="MobiDB-lite"/>
    </source>
</evidence>
<dbReference type="SUPFAM" id="SSF56112">
    <property type="entry name" value="Protein kinase-like (PK-like)"/>
    <property type="match status" value="1"/>
</dbReference>
<evidence type="ECO:0000313" key="3">
    <source>
        <dbReference type="Proteomes" id="UP000789831"/>
    </source>
</evidence>
<dbReference type="EMBL" id="CAJVPL010003917">
    <property type="protein sequence ID" value="CAG8640621.1"/>
    <property type="molecule type" value="Genomic_DNA"/>
</dbReference>
<comment type="caution">
    <text evidence="2">The sequence shown here is derived from an EMBL/GenBank/DDBJ whole genome shotgun (WGS) entry which is preliminary data.</text>
</comment>
<evidence type="ECO:0000313" key="2">
    <source>
        <dbReference type="EMBL" id="CAG8640621.1"/>
    </source>
</evidence>
<dbReference type="AlphaFoldDB" id="A0A9N9H0W7"/>
<name>A0A9N9H0W7_9GLOM</name>
<organism evidence="2 3">
    <name type="scientific">Ambispora gerdemannii</name>
    <dbReference type="NCBI Taxonomy" id="144530"/>
    <lineage>
        <taxon>Eukaryota</taxon>
        <taxon>Fungi</taxon>
        <taxon>Fungi incertae sedis</taxon>
        <taxon>Mucoromycota</taxon>
        <taxon>Glomeromycotina</taxon>
        <taxon>Glomeromycetes</taxon>
        <taxon>Archaeosporales</taxon>
        <taxon>Ambisporaceae</taxon>
        <taxon>Ambispora</taxon>
    </lineage>
</organism>
<sequence>QVLDGLLYLHEQGLTTKNGQVRLADFGVANIWWSDRRTGRCPRVVGGETTVLVFRSNAGIVPDLFSKDVNLRVSAKQLLKHSGLLVLVMEQFYKALDYNMTLDEKNSLPITPTSSPPLETKFSVKKSSRTSLSPTQQQYQPLIGIPDSSTTYKQPSFLETSNWDTGAAVFSPNVVDHHTNAESANDN</sequence>
<feature type="region of interest" description="Disordered" evidence="1">
    <location>
        <begin position="108"/>
        <end position="137"/>
    </location>
</feature>
<reference evidence="2" key="1">
    <citation type="submission" date="2021-06" db="EMBL/GenBank/DDBJ databases">
        <authorList>
            <person name="Kallberg Y."/>
            <person name="Tangrot J."/>
            <person name="Rosling A."/>
        </authorList>
    </citation>
    <scope>NUCLEOTIDE SEQUENCE</scope>
    <source>
        <strain evidence="2">MT106</strain>
    </source>
</reference>
<keyword evidence="3" id="KW-1185">Reference proteome</keyword>
<dbReference type="InterPro" id="IPR011009">
    <property type="entry name" value="Kinase-like_dom_sf"/>
</dbReference>
<gene>
    <name evidence="2" type="ORF">AGERDE_LOCUS10962</name>
</gene>
<accession>A0A9N9H0W7</accession>
<dbReference type="Proteomes" id="UP000789831">
    <property type="component" value="Unassembled WGS sequence"/>
</dbReference>